<feature type="compositionally biased region" description="Basic and acidic residues" evidence="1">
    <location>
        <begin position="995"/>
        <end position="1004"/>
    </location>
</feature>
<gene>
    <name evidence="3" type="ORF">GCM10010987_56500</name>
    <name evidence="4" type="ORF">XH86_34415</name>
</gene>
<feature type="domain" description="RelA/SpoT" evidence="2">
    <location>
        <begin position="40"/>
        <end position="171"/>
    </location>
</feature>
<dbReference type="OrthoDB" id="9801824at2"/>
<dbReference type="InterPro" id="IPR016024">
    <property type="entry name" value="ARM-type_fold"/>
</dbReference>
<organism evidence="3 6">
    <name type="scientific">Bradyrhizobium guangdongense</name>
    <dbReference type="NCBI Taxonomy" id="1325090"/>
    <lineage>
        <taxon>Bacteria</taxon>
        <taxon>Pseudomonadati</taxon>
        <taxon>Pseudomonadota</taxon>
        <taxon>Alphaproteobacteria</taxon>
        <taxon>Hyphomicrobiales</taxon>
        <taxon>Nitrobacteraceae</taxon>
        <taxon>Bradyrhizobium</taxon>
    </lineage>
</organism>
<dbReference type="SMART" id="SM00954">
    <property type="entry name" value="RelA_SpoT"/>
    <property type="match status" value="1"/>
</dbReference>
<protein>
    <recommendedName>
        <fullName evidence="2">RelA/SpoT domain-containing protein</fullName>
    </recommendedName>
</protein>
<sequence>MDFQTYTSSKRADYAALADVVASILRAAIGAPFRLQLVQARAKDPGSLKKKLEDRGKLDTTTLAQDIKDLAGCRLIFYSNEDVTRFQRSGIITDNFDVDWKRTKIHHPVPGEGDPKNLFISDNFVVSLKDDRTKLPEYARFSGLACEVQVQTTLNHTWSEMVHDILYKKPKLAGFGGKLFEAIEQRFETIMKTYLLPAGYEFQKALSDYDRLLSGKELFDRGALKALADCADNNARLELLERFRDYVLPHYDDHVSVFPEIKDGIIAAIKAARLTKPREIETPGGRFAGANAARVVNAACDILGQIRYVSVEGTFDAICEVFPGALDDDERKHLLDLVHRLSAQEMQVWKQAGPAVQIALVRKVRDFAGALAPVLPVLLKILEDALGTEVHGTTSTYNTMTFHRGSVVASDALRGVRAEAIDILCKFYSAAGSIDEKTQIKRVLFAAAAMPISSNYSNELLADILNDSARVADFFADVAATDDYEIIQSIQRKLLWLHRRNKGVGVAEDIGPAVLKAAERLDMSIQSFRARAEANAGFAIYNVLVGFECVFPPMWQWDSMRYEEEREYRSKRIDELVAEVTEKNADDWFKIINRCAQTKSDDLATFPSFGEFLRRLSQARPSITLGFIDKIERPLTGFLGIMLSGLAQSSQAAALEERIERWLAEDQYLVEIAHSLKFIQAFDGAKLKRLLEAGIRLDKEGVIVQVLETAFRRYSDGTESLIDQVLLPGIEYFTQKKDSRWVNLAWFVSPEQSFIHDLTSEGVEAVLQNLLHAPRIDTHAEFILIQIANKHPTRVFDFFEERLALSASKDVARGYEAVPYEFYELKKSFQAIVDHAVDTVRRLFKSGDYMFQYTGGRLLSAAFPAFSEELDRRLMSLVVGGTRDDLEFTISILSAYDGESFLESLCKEIIRRLPADDDLRNSVILVLDATGVVSGEFGLVEAYRRKRDALEPWLSDPDERVRSFANEYLASLDRQIAAEQRRSEEELEMRKRRYDHPSKNDGNQ</sequence>
<evidence type="ECO:0000313" key="6">
    <source>
        <dbReference type="Proteomes" id="UP000625079"/>
    </source>
</evidence>
<dbReference type="InterPro" id="IPR007685">
    <property type="entry name" value="RelA_SpoT"/>
</dbReference>
<dbReference type="Gene3D" id="3.30.460.10">
    <property type="entry name" value="Beta Polymerase, domain 2"/>
    <property type="match status" value="1"/>
</dbReference>
<name>A0A410VEW8_9BRAD</name>
<dbReference type="SUPFAM" id="SSF48371">
    <property type="entry name" value="ARM repeat"/>
    <property type="match status" value="1"/>
</dbReference>
<dbReference type="PANTHER" id="PTHR41773">
    <property type="entry name" value="GTP PYROPHOSPHATASE-RELATED"/>
    <property type="match status" value="1"/>
</dbReference>
<evidence type="ECO:0000256" key="1">
    <source>
        <dbReference type="SAM" id="MobiDB-lite"/>
    </source>
</evidence>
<dbReference type="CDD" id="cd05399">
    <property type="entry name" value="NT_Rel-Spo_like"/>
    <property type="match status" value="1"/>
</dbReference>
<accession>A0A410VEW8</accession>
<evidence type="ECO:0000313" key="3">
    <source>
        <dbReference type="EMBL" id="GGI29846.1"/>
    </source>
</evidence>
<evidence type="ECO:0000259" key="2">
    <source>
        <dbReference type="SMART" id="SM00954"/>
    </source>
</evidence>
<evidence type="ECO:0000313" key="4">
    <source>
        <dbReference type="EMBL" id="QOZ63260.1"/>
    </source>
</evidence>
<dbReference type="GO" id="GO:0015969">
    <property type="term" value="P:guanosine tetraphosphate metabolic process"/>
    <property type="evidence" value="ECO:0007669"/>
    <property type="project" value="InterPro"/>
</dbReference>
<keyword evidence="5" id="KW-1185">Reference proteome</keyword>
<dbReference type="EMBL" id="BMHC01000016">
    <property type="protein sequence ID" value="GGI29846.1"/>
    <property type="molecule type" value="Genomic_DNA"/>
</dbReference>
<reference evidence="4 5" key="2">
    <citation type="submission" date="2018-06" db="EMBL/GenBank/DDBJ databases">
        <title>Comparative genomics of rhizobia nodulating Arachis hypogaea in China.</title>
        <authorList>
            <person name="Li Y."/>
        </authorList>
    </citation>
    <scope>NUCLEOTIDE SEQUENCE [LARGE SCALE GENOMIC DNA]</scope>
    <source>
        <strain evidence="4 5">CCBAU 51658</strain>
    </source>
</reference>
<evidence type="ECO:0000313" key="5">
    <source>
        <dbReference type="Proteomes" id="UP000593880"/>
    </source>
</evidence>
<proteinExistence type="predicted"/>
<reference evidence="3" key="3">
    <citation type="submission" date="2022-12" db="EMBL/GenBank/DDBJ databases">
        <authorList>
            <person name="Sun Q."/>
            <person name="Zhou Y."/>
        </authorList>
    </citation>
    <scope>NUCLEOTIDE SEQUENCE</scope>
    <source>
        <strain evidence="3">CGMCC 1.15034</strain>
    </source>
</reference>
<dbReference type="RefSeq" id="WP_128968839.1">
    <property type="nucleotide sequence ID" value="NZ_BMHC01000016.1"/>
</dbReference>
<dbReference type="Proteomes" id="UP000625079">
    <property type="component" value="Unassembled WGS sequence"/>
</dbReference>
<dbReference type="PANTHER" id="PTHR41773:SF1">
    <property type="entry name" value="RELA_SPOT DOMAIN-CONTAINING PROTEIN"/>
    <property type="match status" value="1"/>
</dbReference>
<reference evidence="3" key="1">
    <citation type="journal article" date="2014" name="Int. J. Syst. Evol. Microbiol.">
        <title>Complete genome sequence of Corynebacterium casei LMG S-19264T (=DSM 44701T), isolated from a smear-ripened cheese.</title>
        <authorList>
            <consortium name="US DOE Joint Genome Institute (JGI-PGF)"/>
            <person name="Walter F."/>
            <person name="Albersmeier A."/>
            <person name="Kalinowski J."/>
            <person name="Ruckert C."/>
        </authorList>
    </citation>
    <scope>NUCLEOTIDE SEQUENCE</scope>
    <source>
        <strain evidence="3">CGMCC 1.15034</strain>
    </source>
</reference>
<dbReference type="InterPro" id="IPR043519">
    <property type="entry name" value="NT_sf"/>
</dbReference>
<dbReference type="EMBL" id="CP030057">
    <property type="protein sequence ID" value="QOZ63260.1"/>
    <property type="molecule type" value="Genomic_DNA"/>
</dbReference>
<dbReference type="AlphaFoldDB" id="A0A410VEW8"/>
<dbReference type="Proteomes" id="UP000593880">
    <property type="component" value="Chromosome"/>
</dbReference>
<dbReference type="SUPFAM" id="SSF81301">
    <property type="entry name" value="Nucleotidyltransferase"/>
    <property type="match status" value="1"/>
</dbReference>
<dbReference type="Pfam" id="PF04607">
    <property type="entry name" value="RelA_SpoT"/>
    <property type="match status" value="1"/>
</dbReference>
<feature type="region of interest" description="Disordered" evidence="1">
    <location>
        <begin position="980"/>
        <end position="1004"/>
    </location>
</feature>